<sequence length="200" mass="21848">MKIKLKALINLLVLFPLFVSGQTIIGSVTQPTSYSLLELSTVTIKGGIRMPQLTTEERDNLTTPAFMSDARGKGLTVYNLDTKCMEYWNTLKWISMCIGNADISFEPGDPTKPPFPPEGGTNGPYTPVEKPACTGQTPYTYTIITGSDFTTIDITNKDTGAFTISMYPNATAIARTAIVRVTNNCSGEFKEFLFSQDGDT</sequence>
<dbReference type="AlphaFoldDB" id="A0A9X3CAP2"/>
<evidence type="ECO:0000313" key="2">
    <source>
        <dbReference type="Proteomes" id="UP001151133"/>
    </source>
</evidence>
<comment type="caution">
    <text evidence="1">The sequence shown here is derived from an EMBL/GenBank/DDBJ whole genome shotgun (WGS) entry which is preliminary data.</text>
</comment>
<accession>A0A9X3CAP2</accession>
<gene>
    <name evidence="1" type="ORF">OIU80_20710</name>
</gene>
<name>A0A9X3CAP2_9FLAO</name>
<dbReference type="EMBL" id="JAOZEV010000042">
    <property type="protein sequence ID" value="MCV9934705.1"/>
    <property type="molecule type" value="Genomic_DNA"/>
</dbReference>
<dbReference type="Proteomes" id="UP001151133">
    <property type="component" value="Unassembled WGS sequence"/>
</dbReference>
<organism evidence="1 2">
    <name type="scientific">Flavobacterium frigoritolerans</name>
    <dbReference type="NCBI Taxonomy" id="2987686"/>
    <lineage>
        <taxon>Bacteria</taxon>
        <taxon>Pseudomonadati</taxon>
        <taxon>Bacteroidota</taxon>
        <taxon>Flavobacteriia</taxon>
        <taxon>Flavobacteriales</taxon>
        <taxon>Flavobacteriaceae</taxon>
        <taxon>Flavobacterium</taxon>
    </lineage>
</organism>
<keyword evidence="2" id="KW-1185">Reference proteome</keyword>
<proteinExistence type="predicted"/>
<feature type="non-terminal residue" evidence="1">
    <location>
        <position position="200"/>
    </location>
</feature>
<reference evidence="1" key="1">
    <citation type="submission" date="2022-10" db="EMBL/GenBank/DDBJ databases">
        <title>Two novel species of Flavobacterium.</title>
        <authorList>
            <person name="Liu Q."/>
            <person name="Xin Y.-H."/>
        </authorList>
    </citation>
    <scope>NUCLEOTIDE SEQUENCE</scope>
    <source>
        <strain evidence="1">LS1R47</strain>
    </source>
</reference>
<evidence type="ECO:0000313" key="1">
    <source>
        <dbReference type="EMBL" id="MCV9934705.1"/>
    </source>
</evidence>
<protein>
    <submittedName>
        <fullName evidence="1">Uncharacterized protein</fullName>
    </submittedName>
</protein>